<protein>
    <submittedName>
        <fullName evidence="13">CYFA0S03e04698g1_1</fullName>
    </submittedName>
</protein>
<dbReference type="GO" id="GO:0046872">
    <property type="term" value="F:metal ion binding"/>
    <property type="evidence" value="ECO:0007669"/>
    <property type="project" value="UniProtKB-KW"/>
</dbReference>
<evidence type="ECO:0000313" key="13">
    <source>
        <dbReference type="EMBL" id="CDR39557.1"/>
    </source>
</evidence>
<evidence type="ECO:0000256" key="3">
    <source>
        <dbReference type="ARBA" id="ARBA00022670"/>
    </source>
</evidence>
<dbReference type="GO" id="GO:0043171">
    <property type="term" value="P:peptide catabolic process"/>
    <property type="evidence" value="ECO:0007669"/>
    <property type="project" value="TreeGrafter"/>
</dbReference>
<evidence type="ECO:0000256" key="8">
    <source>
        <dbReference type="RuleBase" id="RU004447"/>
    </source>
</evidence>
<feature type="domain" description="Peptidase M16 C-terminal" evidence="10">
    <location>
        <begin position="208"/>
        <end position="395"/>
    </location>
</feature>
<dbReference type="GO" id="GO:0051603">
    <property type="term" value="P:proteolysis involved in protein catabolic process"/>
    <property type="evidence" value="ECO:0007669"/>
    <property type="project" value="TreeGrafter"/>
</dbReference>
<dbReference type="FunFam" id="3.30.830.10:FF:000012">
    <property type="entry name" value="Protease 3"/>
    <property type="match status" value="1"/>
</dbReference>
<dbReference type="PROSITE" id="PS00143">
    <property type="entry name" value="INSULINASE"/>
    <property type="match status" value="1"/>
</dbReference>
<dbReference type="Pfam" id="PF22456">
    <property type="entry name" value="PqqF-like_C_4"/>
    <property type="match status" value="1"/>
</dbReference>
<evidence type="ECO:0000259" key="10">
    <source>
        <dbReference type="Pfam" id="PF05193"/>
    </source>
</evidence>
<reference evidence="13" key="1">
    <citation type="journal article" date="2014" name="Genome Announc.">
        <title>Genome sequence of the yeast Cyberlindnera fabianii (Hansenula fabianii).</title>
        <authorList>
            <person name="Freel K.C."/>
            <person name="Sarilar V."/>
            <person name="Neuveglise C."/>
            <person name="Devillers H."/>
            <person name="Friedrich A."/>
            <person name="Schacherer J."/>
        </authorList>
    </citation>
    <scope>NUCLEOTIDE SEQUENCE</scope>
    <source>
        <strain evidence="13">YJS4271</strain>
    </source>
</reference>
<evidence type="ECO:0000259" key="12">
    <source>
        <dbReference type="Pfam" id="PF22456"/>
    </source>
</evidence>
<keyword evidence="4" id="KW-0479">Metal-binding</keyword>
<dbReference type="SUPFAM" id="SSF63411">
    <property type="entry name" value="LuxS/MPP-like metallohydrolase"/>
    <property type="match status" value="4"/>
</dbReference>
<evidence type="ECO:0000256" key="7">
    <source>
        <dbReference type="ARBA" id="ARBA00023049"/>
    </source>
</evidence>
<keyword evidence="3" id="KW-0645">Protease</keyword>
<organism evidence="13">
    <name type="scientific">Cyberlindnera fabianii</name>
    <name type="common">Yeast</name>
    <name type="synonym">Hansenula fabianii</name>
    <dbReference type="NCBI Taxonomy" id="36022"/>
    <lineage>
        <taxon>Eukaryota</taxon>
        <taxon>Fungi</taxon>
        <taxon>Dikarya</taxon>
        <taxon>Ascomycota</taxon>
        <taxon>Saccharomycotina</taxon>
        <taxon>Saccharomycetes</taxon>
        <taxon>Phaffomycetales</taxon>
        <taxon>Phaffomycetaceae</taxon>
        <taxon>Cyberlindnera</taxon>
    </lineage>
</organism>
<dbReference type="PANTHER" id="PTHR43690:SF18">
    <property type="entry name" value="INSULIN-DEGRADING ENZYME-RELATED"/>
    <property type="match status" value="1"/>
</dbReference>
<dbReference type="InterPro" id="IPR011765">
    <property type="entry name" value="Pept_M16_N"/>
</dbReference>
<dbReference type="PhylomeDB" id="A0A061AW20"/>
<dbReference type="InterPro" id="IPR054734">
    <property type="entry name" value="PqqF-like_C_4"/>
</dbReference>
<dbReference type="VEuPathDB" id="FungiDB:BON22_5081"/>
<keyword evidence="5" id="KW-0378">Hydrolase</keyword>
<comment type="similarity">
    <text evidence="2 8">Belongs to the peptidase M16 family.</text>
</comment>
<feature type="domain" description="Coenzyme PQQ synthesis protein F-like C-terminal lobe" evidence="12">
    <location>
        <begin position="877"/>
        <end position="941"/>
    </location>
</feature>
<keyword evidence="7" id="KW-0482">Metalloprotease</keyword>
<keyword evidence="6" id="KW-0862">Zinc</keyword>
<dbReference type="Pfam" id="PF05193">
    <property type="entry name" value="Peptidase_M16_C"/>
    <property type="match status" value="1"/>
</dbReference>
<proteinExistence type="inferred from homology"/>
<evidence type="ECO:0000256" key="2">
    <source>
        <dbReference type="ARBA" id="ARBA00007261"/>
    </source>
</evidence>
<feature type="domain" description="Peptidase M16 N-terminal" evidence="9">
    <location>
        <begin position="35"/>
        <end position="161"/>
    </location>
</feature>
<dbReference type="PANTHER" id="PTHR43690">
    <property type="entry name" value="NARDILYSIN"/>
    <property type="match status" value="1"/>
</dbReference>
<evidence type="ECO:0000256" key="4">
    <source>
        <dbReference type="ARBA" id="ARBA00022723"/>
    </source>
</evidence>
<evidence type="ECO:0000259" key="9">
    <source>
        <dbReference type="Pfam" id="PF00675"/>
    </source>
</evidence>
<sequence length="1158" mass="130376">MTSIKTLNDTTLLVPYTSSGRSHKVIILPNGILTLLVSDPSEDLASAAICVAAGAHNDPDDIAGLAHFCEHLLLLGSKNYPNTTEFHDLLTKAGGRRNAFTTGEQTAFFFEVPSDAIHKDKVTQEPLFNHLIAMFADSIKAPTFPEAMFEKEIYAIDNEHSANISKSGRAFYHGLRLISNPSHPFHRFATGNYFTLNDVPNMKKISVKDRLQKYYTENYVADKMTLVIRGSQSLNLLQKLAVTNFGDIQTSADRSQKKSKLKILSKSSSKNNVTEVKDFKDYNVISTWNYKSPIFTKAEKYHCIMINTKKSPVLRLVFPTKESDHPLSHLFQNAWCNILGDEGDESLDDVLKNKGYATGVSAFVQQLARDDAVLVIEIFLTVTGAKKSSDVISMIMSDYKDIIFQDTNTLANYLFDMESIDILNYLHQDSNTSPMMEASSYAKALQKDMSTLKLKNILKGSGNWDSIYNMGTPEGNRYWTQRALEFQEFIHLHFSLKNMKILFMTDPKLRYGLGKKIEIINEDTDKYFNFEYAIGKFTPSEYSKRCGVQFKMIGKNMFIPKYAQDHNKLRSILEESSAKSAIASLGYVTKNSWSATDAVLSQKTESFELWTKYESSKVFSSKVFLSFDIVCTNIEASPLNTMNSEILAELFKLRVAKQLYSSELLGYTWSMSASLKGDVRFGFTVAGFTDGVEYLLSIVVDAFKSLVNDRSFTNDDFRKSRVAVRSRYGELVQNTTFGMAMVGLLVVLEQKIWELEERLEVLDDIDVDDFKSFLTAVKSGPLFLRMFVQGDFKSSDYYSITINQITGHLDRNNAMPYNDPTTILVPPGESFCITRDGPKEDPTSSVCLFIQTGLRNDPYSKQMTNIFGFLMSLTLVPDLRFKKQLGYVVLGGVRLLRGTVGLHITVMSGTFSPQYLTRAIDEYLSNMEQQLIKMSDDEFIKDVIQAYVKTIGKESQETGGPESLTSDMLPSVGSSNPLGYGESMKIHGRLRDLIFTDNYNPRGELDAVTTSRITKNELMTFFHERIKPASKSRASVAVMIKSSLSPEESRQMLMRLQLEAFLKMNGLRISADKLKELVEKSGGNPAYLMKDLFKHFMGQGESLRLCTVVLKEIFKHIGESMKHRDSSSVPVNQEKTKLSVEITDISAFQSQNNVVRAG</sequence>
<evidence type="ECO:0000256" key="6">
    <source>
        <dbReference type="ARBA" id="ARBA00022833"/>
    </source>
</evidence>
<gene>
    <name evidence="13" type="ORF">CYFA0S_03e04698g</name>
</gene>
<dbReference type="Pfam" id="PF16187">
    <property type="entry name" value="Peptidase_M16_M"/>
    <property type="match status" value="1"/>
</dbReference>
<name>A0A061AW20_CYBFA</name>
<evidence type="ECO:0000256" key="1">
    <source>
        <dbReference type="ARBA" id="ARBA00001947"/>
    </source>
</evidence>
<dbReference type="InterPro" id="IPR001431">
    <property type="entry name" value="Pept_M16_Zn_BS"/>
</dbReference>
<dbReference type="InterPro" id="IPR007863">
    <property type="entry name" value="Peptidase_M16_C"/>
</dbReference>
<dbReference type="GO" id="GO:0005829">
    <property type="term" value="C:cytosol"/>
    <property type="evidence" value="ECO:0007669"/>
    <property type="project" value="TreeGrafter"/>
</dbReference>
<evidence type="ECO:0000259" key="11">
    <source>
        <dbReference type="Pfam" id="PF16187"/>
    </source>
</evidence>
<dbReference type="InterPro" id="IPR011249">
    <property type="entry name" value="Metalloenz_LuxS/M16"/>
</dbReference>
<accession>A0A061AW20</accession>
<dbReference type="OrthoDB" id="952271at2759"/>
<dbReference type="Pfam" id="PF00675">
    <property type="entry name" value="Peptidase_M16"/>
    <property type="match status" value="1"/>
</dbReference>
<comment type="cofactor">
    <cofactor evidence="1">
        <name>Zn(2+)</name>
        <dbReference type="ChEBI" id="CHEBI:29105"/>
    </cofactor>
</comment>
<evidence type="ECO:0000256" key="5">
    <source>
        <dbReference type="ARBA" id="ARBA00022801"/>
    </source>
</evidence>
<dbReference type="GO" id="GO:0004222">
    <property type="term" value="F:metalloendopeptidase activity"/>
    <property type="evidence" value="ECO:0007669"/>
    <property type="project" value="InterPro"/>
</dbReference>
<dbReference type="EMBL" id="LK052888">
    <property type="protein sequence ID" value="CDR39557.1"/>
    <property type="molecule type" value="Genomic_DNA"/>
</dbReference>
<dbReference type="AlphaFoldDB" id="A0A061AW20"/>
<feature type="domain" description="Peptidase M16 middle/third" evidence="11">
    <location>
        <begin position="438"/>
        <end position="760"/>
    </location>
</feature>
<dbReference type="InterPro" id="IPR050626">
    <property type="entry name" value="Peptidase_M16"/>
</dbReference>
<dbReference type="GO" id="GO:0005739">
    <property type="term" value="C:mitochondrion"/>
    <property type="evidence" value="ECO:0007669"/>
    <property type="project" value="TreeGrafter"/>
</dbReference>
<dbReference type="InterPro" id="IPR032632">
    <property type="entry name" value="Peptidase_M16_M"/>
</dbReference>
<dbReference type="Gene3D" id="3.30.830.10">
    <property type="entry name" value="Metalloenzyme, LuxS/M16 peptidase-like"/>
    <property type="match status" value="4"/>
</dbReference>